<accession>A0A423J829</accession>
<dbReference type="Proteomes" id="UP000286351">
    <property type="component" value="Unassembled WGS sequence"/>
</dbReference>
<protein>
    <recommendedName>
        <fullName evidence="3">EAL domain-containing protein</fullName>
    </recommendedName>
</protein>
<sequence length="72" mass="7479">MTVGGVETQEQQTSLISAGLPMNVQGYCFKAVSGQHAAQLLTVMTGSIVPPPATDAATLAIEDSHRPVEVAR</sequence>
<evidence type="ECO:0000313" key="1">
    <source>
        <dbReference type="EMBL" id="RON33840.1"/>
    </source>
</evidence>
<proteinExistence type="predicted"/>
<reference evidence="1 2" key="1">
    <citation type="submission" date="2016-10" db="EMBL/GenBank/DDBJ databases">
        <title>Comparative genome analysis of multiple Pseudomonas spp. focuses on biocontrol and plant growth promoting traits.</title>
        <authorList>
            <person name="Tao X.-Y."/>
            <person name="Taylor C.G."/>
        </authorList>
    </citation>
    <scope>NUCLEOTIDE SEQUENCE [LARGE SCALE GENOMIC DNA]</scope>
    <source>
        <strain evidence="1 2">38D4</strain>
    </source>
</reference>
<organism evidence="1 2">
    <name type="scientific">Pseudomonas brassicacearum</name>
    <dbReference type="NCBI Taxonomy" id="930166"/>
    <lineage>
        <taxon>Bacteria</taxon>
        <taxon>Pseudomonadati</taxon>
        <taxon>Pseudomonadota</taxon>
        <taxon>Gammaproteobacteria</taxon>
        <taxon>Pseudomonadales</taxon>
        <taxon>Pseudomonadaceae</taxon>
        <taxon>Pseudomonas</taxon>
    </lineage>
</organism>
<comment type="caution">
    <text evidence="1">The sequence shown here is derived from an EMBL/GenBank/DDBJ whole genome shotgun (WGS) entry which is preliminary data.</text>
</comment>
<gene>
    <name evidence="1" type="ORF">BK664_25460</name>
</gene>
<name>A0A423J829_9PSED</name>
<dbReference type="AlphaFoldDB" id="A0A423J829"/>
<evidence type="ECO:0000313" key="2">
    <source>
        <dbReference type="Proteomes" id="UP000286351"/>
    </source>
</evidence>
<dbReference type="EMBL" id="MOBO01000026">
    <property type="protein sequence ID" value="RON33840.1"/>
    <property type="molecule type" value="Genomic_DNA"/>
</dbReference>
<evidence type="ECO:0008006" key="3">
    <source>
        <dbReference type="Google" id="ProtNLM"/>
    </source>
</evidence>